<gene>
    <name evidence="1" type="ORF">FRD01_21150</name>
</gene>
<dbReference type="Proteomes" id="UP000321595">
    <property type="component" value="Chromosome"/>
</dbReference>
<dbReference type="EMBL" id="CP042467">
    <property type="protein sequence ID" value="QED29699.1"/>
    <property type="molecule type" value="Genomic_DNA"/>
</dbReference>
<proteinExistence type="predicted"/>
<dbReference type="KEGG" id="bbae:FRD01_21150"/>
<dbReference type="AlphaFoldDB" id="A0A5B8Y1Z1"/>
<keyword evidence="2" id="KW-1185">Reference proteome</keyword>
<accession>A0A5B8Y1Z1</accession>
<name>A0A5B8Y1Z1_9DELT</name>
<dbReference type="PROSITE" id="PS51257">
    <property type="entry name" value="PROKAR_LIPOPROTEIN"/>
    <property type="match status" value="1"/>
</dbReference>
<evidence type="ECO:0000313" key="2">
    <source>
        <dbReference type="Proteomes" id="UP000321595"/>
    </source>
</evidence>
<evidence type="ECO:0000313" key="1">
    <source>
        <dbReference type="EMBL" id="QED29699.1"/>
    </source>
</evidence>
<dbReference type="RefSeq" id="WP_146962932.1">
    <property type="nucleotide sequence ID" value="NZ_CP042467.1"/>
</dbReference>
<organism evidence="1 2">
    <name type="scientific">Microvenator marinus</name>
    <dbReference type="NCBI Taxonomy" id="2600177"/>
    <lineage>
        <taxon>Bacteria</taxon>
        <taxon>Deltaproteobacteria</taxon>
        <taxon>Bradymonadales</taxon>
        <taxon>Microvenatoraceae</taxon>
        <taxon>Microvenator</taxon>
    </lineage>
</organism>
<dbReference type="OrthoDB" id="5514527at2"/>
<sequence>MRRVIYLAMFLGFGCGEATDDPEDCTSNEYFDEGREICRACPAIIEPTCRDQCSYDVVQDSRGCPVAQCQLDC</sequence>
<protein>
    <submittedName>
        <fullName evidence="1">Uncharacterized protein</fullName>
    </submittedName>
</protein>
<reference evidence="1 2" key="1">
    <citation type="submission" date="2019-08" db="EMBL/GenBank/DDBJ databases">
        <authorList>
            <person name="Liang Q."/>
        </authorList>
    </citation>
    <scope>NUCLEOTIDE SEQUENCE [LARGE SCALE GENOMIC DNA]</scope>
    <source>
        <strain evidence="1 2">V1718</strain>
    </source>
</reference>